<keyword evidence="4" id="KW-1185">Reference proteome</keyword>
<gene>
    <name evidence="3" type="ORF">SAMN02746089_01408</name>
</gene>
<dbReference type="Pfam" id="PF01361">
    <property type="entry name" value="Tautomerase"/>
    <property type="match status" value="1"/>
</dbReference>
<keyword evidence="1" id="KW-0413">Isomerase</keyword>
<evidence type="ECO:0000313" key="4">
    <source>
        <dbReference type="Proteomes" id="UP000184088"/>
    </source>
</evidence>
<reference evidence="3 4" key="1">
    <citation type="submission" date="2016-11" db="EMBL/GenBank/DDBJ databases">
        <authorList>
            <person name="Jaros S."/>
            <person name="Januszkiewicz K."/>
            <person name="Wedrychowicz H."/>
        </authorList>
    </citation>
    <scope>NUCLEOTIDE SEQUENCE [LARGE SCALE GENOMIC DNA]</scope>
    <source>
        <strain evidence="3 4">DSM 17918</strain>
    </source>
</reference>
<protein>
    <submittedName>
        <fullName evidence="3">4-oxalocrotonate tautomerase</fullName>
    </submittedName>
</protein>
<dbReference type="Gene3D" id="3.30.429.10">
    <property type="entry name" value="Macrophage Migration Inhibitory Factor"/>
    <property type="match status" value="1"/>
</dbReference>
<dbReference type="InterPro" id="IPR004370">
    <property type="entry name" value="4-OT-like_dom"/>
</dbReference>
<dbReference type="NCBIfam" id="NF041920">
    <property type="entry name" value="DmpI"/>
    <property type="match status" value="1"/>
</dbReference>
<dbReference type="STRING" id="1121256.SAMN02746089_01408"/>
<name>A0A1M4ZF38_9THEO</name>
<evidence type="ECO:0000259" key="2">
    <source>
        <dbReference type="Pfam" id="PF01361"/>
    </source>
</evidence>
<dbReference type="InterPro" id="IPR014347">
    <property type="entry name" value="Tautomerase/MIF_sf"/>
</dbReference>
<dbReference type="SUPFAM" id="SSF55331">
    <property type="entry name" value="Tautomerase/MIF"/>
    <property type="match status" value="1"/>
</dbReference>
<dbReference type="RefSeq" id="WP_073343270.1">
    <property type="nucleotide sequence ID" value="NZ_FQVH01000013.1"/>
</dbReference>
<organism evidence="3 4">
    <name type="scientific">Caldanaerobius fijiensis DSM 17918</name>
    <dbReference type="NCBI Taxonomy" id="1121256"/>
    <lineage>
        <taxon>Bacteria</taxon>
        <taxon>Bacillati</taxon>
        <taxon>Bacillota</taxon>
        <taxon>Clostridia</taxon>
        <taxon>Thermoanaerobacterales</taxon>
        <taxon>Thermoanaerobacteraceae</taxon>
        <taxon>Caldanaerobius</taxon>
    </lineage>
</organism>
<feature type="domain" description="4-oxalocrotonate tautomerase-like" evidence="2">
    <location>
        <begin position="2"/>
        <end position="59"/>
    </location>
</feature>
<sequence length="64" mass="6799">MPVITIDGPANLSKETKAKLIVNLTNAASETLNIPKQAFTIIIRENNADNIGTGGVQLSELHKA</sequence>
<dbReference type="Proteomes" id="UP000184088">
    <property type="component" value="Unassembled WGS sequence"/>
</dbReference>
<dbReference type="EMBL" id="FQVH01000013">
    <property type="protein sequence ID" value="SHF16216.1"/>
    <property type="molecule type" value="Genomic_DNA"/>
</dbReference>
<dbReference type="AlphaFoldDB" id="A0A1M4ZF38"/>
<accession>A0A1M4ZF38</accession>
<dbReference type="OrthoDB" id="9804803at2"/>
<evidence type="ECO:0000313" key="3">
    <source>
        <dbReference type="EMBL" id="SHF16216.1"/>
    </source>
</evidence>
<dbReference type="GO" id="GO:0016853">
    <property type="term" value="F:isomerase activity"/>
    <property type="evidence" value="ECO:0007669"/>
    <property type="project" value="UniProtKB-KW"/>
</dbReference>
<proteinExistence type="predicted"/>
<evidence type="ECO:0000256" key="1">
    <source>
        <dbReference type="ARBA" id="ARBA00023235"/>
    </source>
</evidence>